<dbReference type="CDD" id="cd00077">
    <property type="entry name" value="HDc"/>
    <property type="match status" value="1"/>
</dbReference>
<dbReference type="EMBL" id="FOUR01000004">
    <property type="protein sequence ID" value="SFN06823.1"/>
    <property type="molecule type" value="Genomic_DNA"/>
</dbReference>
<keyword evidence="3" id="KW-1185">Reference proteome</keyword>
<evidence type="ECO:0000313" key="3">
    <source>
        <dbReference type="Proteomes" id="UP000199339"/>
    </source>
</evidence>
<name>A0A1I4W057_9GAMM</name>
<dbReference type="OrthoDB" id="9764808at2"/>
<evidence type="ECO:0000259" key="1">
    <source>
        <dbReference type="PROSITE" id="PS51832"/>
    </source>
</evidence>
<evidence type="ECO:0000313" key="2">
    <source>
        <dbReference type="EMBL" id="SFN06823.1"/>
    </source>
</evidence>
<accession>A0A1I4W057</accession>
<dbReference type="Pfam" id="PF11871">
    <property type="entry name" value="DUF3391"/>
    <property type="match status" value="1"/>
</dbReference>
<dbReference type="PANTHER" id="PTHR43155">
    <property type="entry name" value="CYCLIC DI-GMP PHOSPHODIESTERASE PA4108-RELATED"/>
    <property type="match status" value="1"/>
</dbReference>
<dbReference type="AlphaFoldDB" id="A0A1I4W057"/>
<protein>
    <submittedName>
        <fullName evidence="2">HD-GYP domain, c-di-GMP phosphodiesterase class II (Or its inactivated variant)</fullName>
    </submittedName>
</protein>
<dbReference type="InterPro" id="IPR003607">
    <property type="entry name" value="HD/PDEase_dom"/>
</dbReference>
<reference evidence="3" key="1">
    <citation type="submission" date="2016-10" db="EMBL/GenBank/DDBJ databases">
        <authorList>
            <person name="Varghese N."/>
            <person name="Submissions S."/>
        </authorList>
    </citation>
    <scope>NUCLEOTIDE SEQUENCE [LARGE SCALE GENOMIC DNA]</scope>
    <source>
        <strain evidence="3">CGMCC 1.6775</strain>
    </source>
</reference>
<dbReference type="Proteomes" id="UP000199339">
    <property type="component" value="Unassembled WGS sequence"/>
</dbReference>
<proteinExistence type="predicted"/>
<sequence length="437" mass="49139">MGVQQRKVAVHDLEVGMFVSDLDRPWHQTPFPIQGFYIRSEDDIRALKSHCRWVMIDVAEVRDTTKFEQGEIKPAFGRRTLRRGGDREELKLPPLAIQEPVTYETTTTLKKEIKVSRQLLDDAELALERAFESLQEGGEADLRPVAEITRKMVASVIRHPDALLWLSRIRAHDDYIYRHSLNTSIWALVCGRHLGLNEGLLNHLGMGCLLSQVGKTVLPRSLLNHEGQFSAEDYARYRTYVEKGLAMLEGTGVSRAVLSVVGGHRERHNGSGFPQGVRGTRIPLMAKVAGIAEYFESLIGPRDGGDDPMTPAKAVSLLYDMRNIEFQEDLVENFIQAIGVYPTGSLVELSDGQRGIVVSHSPERRLWPKVMVMTDQEHKPLKSAHIIDLARYNESRDVNEALIVKECLPHGSEGLDPSRYDVTGAESRWNFSRLISG</sequence>
<feature type="domain" description="HD-GYP" evidence="1">
    <location>
        <begin position="150"/>
        <end position="350"/>
    </location>
</feature>
<dbReference type="SUPFAM" id="SSF109604">
    <property type="entry name" value="HD-domain/PDEase-like"/>
    <property type="match status" value="1"/>
</dbReference>
<dbReference type="InterPro" id="IPR037522">
    <property type="entry name" value="HD_GYP_dom"/>
</dbReference>
<gene>
    <name evidence="2" type="ORF">SAMN04487961_2019</name>
</gene>
<dbReference type="GO" id="GO:0008081">
    <property type="term" value="F:phosphoric diester hydrolase activity"/>
    <property type="evidence" value="ECO:0007669"/>
    <property type="project" value="UniProtKB-ARBA"/>
</dbReference>
<dbReference type="Pfam" id="PF13487">
    <property type="entry name" value="HD_5"/>
    <property type="match status" value="1"/>
</dbReference>
<dbReference type="Gene3D" id="1.10.3210.10">
    <property type="entry name" value="Hypothetical protein af1432"/>
    <property type="match status" value="1"/>
</dbReference>
<dbReference type="PROSITE" id="PS51832">
    <property type="entry name" value="HD_GYP"/>
    <property type="match status" value="1"/>
</dbReference>
<organism evidence="2 3">
    <name type="scientific">Marinobacter pelagius</name>
    <dbReference type="NCBI Taxonomy" id="379482"/>
    <lineage>
        <taxon>Bacteria</taxon>
        <taxon>Pseudomonadati</taxon>
        <taxon>Pseudomonadota</taxon>
        <taxon>Gammaproteobacteria</taxon>
        <taxon>Pseudomonadales</taxon>
        <taxon>Marinobacteraceae</taxon>
        <taxon>Marinobacter</taxon>
    </lineage>
</organism>
<dbReference type="InterPro" id="IPR021812">
    <property type="entry name" value="DUF3391"/>
</dbReference>
<dbReference type="PANTHER" id="PTHR43155:SF2">
    <property type="entry name" value="CYCLIC DI-GMP PHOSPHODIESTERASE PA4108"/>
    <property type="match status" value="1"/>
</dbReference>